<dbReference type="GeneID" id="66719392"/>
<evidence type="ECO:0000259" key="3">
    <source>
        <dbReference type="SMART" id="SM00903"/>
    </source>
</evidence>
<dbReference type="PANTHER" id="PTHR30466:SF11">
    <property type="entry name" value="FLAVIN-DEPENDENT MONOOXYGENASE, REDUCTASE SUBUNIT HSAB"/>
    <property type="match status" value="1"/>
</dbReference>
<evidence type="ECO:0000256" key="2">
    <source>
        <dbReference type="ARBA" id="ARBA00023002"/>
    </source>
</evidence>
<keyword evidence="5" id="KW-1185">Reference proteome</keyword>
<dbReference type="Pfam" id="PF01613">
    <property type="entry name" value="Flavin_Reduct"/>
    <property type="match status" value="1"/>
</dbReference>
<evidence type="ECO:0000313" key="4">
    <source>
        <dbReference type="EMBL" id="PPJ27696.1"/>
    </source>
</evidence>
<evidence type="ECO:0000313" key="5">
    <source>
        <dbReference type="Proteomes" id="UP000238356"/>
    </source>
</evidence>
<reference evidence="4 5" key="1">
    <citation type="submission" date="2018-02" db="EMBL/GenBank/DDBJ databases">
        <title>8 Nocardia nova and 1 Nocardia cyriacigeorgica strain used for evolution to TMP-SMX.</title>
        <authorList>
            <person name="Mehta H."/>
            <person name="Weng J."/>
            <person name="Shamoo Y."/>
        </authorList>
    </citation>
    <scope>NUCLEOTIDE SEQUENCE [LARGE SCALE GENOMIC DNA]</scope>
    <source>
        <strain evidence="4 5">BAA2227</strain>
    </source>
</reference>
<dbReference type="RefSeq" id="WP_063013168.1">
    <property type="nucleotide sequence ID" value="NZ_JADLQW010000033.1"/>
</dbReference>
<dbReference type="GO" id="GO:0010181">
    <property type="term" value="F:FMN binding"/>
    <property type="evidence" value="ECO:0007669"/>
    <property type="project" value="InterPro"/>
</dbReference>
<proteinExistence type="inferred from homology"/>
<dbReference type="Proteomes" id="UP000238356">
    <property type="component" value="Unassembled WGS sequence"/>
</dbReference>
<protein>
    <submittedName>
        <fullName evidence="4">Flavin reductase</fullName>
    </submittedName>
</protein>
<comment type="caution">
    <text evidence="4">The sequence shown here is derived from an EMBL/GenBank/DDBJ whole genome shotgun (WGS) entry which is preliminary data.</text>
</comment>
<dbReference type="InterPro" id="IPR012349">
    <property type="entry name" value="Split_barrel_FMN-bd"/>
</dbReference>
<dbReference type="EMBL" id="PSZD01000009">
    <property type="protein sequence ID" value="PPJ27696.1"/>
    <property type="molecule type" value="Genomic_DNA"/>
</dbReference>
<dbReference type="InterPro" id="IPR002563">
    <property type="entry name" value="Flavin_Rdtase-like_dom"/>
</dbReference>
<dbReference type="AlphaFoldDB" id="A0A2S6A5X2"/>
<dbReference type="GO" id="GO:0042602">
    <property type="term" value="F:riboflavin reductase (NADPH) activity"/>
    <property type="evidence" value="ECO:0007669"/>
    <property type="project" value="TreeGrafter"/>
</dbReference>
<dbReference type="SMART" id="SM00903">
    <property type="entry name" value="Flavin_Reduct"/>
    <property type="match status" value="1"/>
</dbReference>
<accession>A0A2S6A5X2</accession>
<comment type="similarity">
    <text evidence="1">Belongs to the non-flavoprotein flavin reductase family.</text>
</comment>
<dbReference type="Gene3D" id="2.30.110.10">
    <property type="entry name" value="Electron Transport, Fmn-binding Protein, Chain A"/>
    <property type="match status" value="1"/>
</dbReference>
<gene>
    <name evidence="4" type="ORF">C5F51_16880</name>
</gene>
<keyword evidence="2" id="KW-0560">Oxidoreductase</keyword>
<evidence type="ECO:0000256" key="1">
    <source>
        <dbReference type="ARBA" id="ARBA00008898"/>
    </source>
</evidence>
<dbReference type="InterPro" id="IPR050268">
    <property type="entry name" value="NADH-dep_flavin_reductase"/>
</dbReference>
<name>A0A2S6A5X2_9NOCA</name>
<dbReference type="PANTHER" id="PTHR30466">
    <property type="entry name" value="FLAVIN REDUCTASE"/>
    <property type="match status" value="1"/>
</dbReference>
<sequence length="183" mass="19551">MARASENNGLGASDYKAVLGHFCSGVTVITAISAGKPVGFTCQSFSSLSLDPPLICFCPARTSSTWPHIRESGQFCVNILAADQQGLCRQFAMSGADKFAGITWHPAANGAPRLEGAIASLTCALEREVDGGDHTIVIGRVIEADVQHAGPPLLFHRSAFKQLAPEPDPRSSTWMPLDTWRWG</sequence>
<feature type="domain" description="Flavin reductase like" evidence="3">
    <location>
        <begin position="19"/>
        <end position="162"/>
    </location>
</feature>
<dbReference type="SUPFAM" id="SSF50475">
    <property type="entry name" value="FMN-binding split barrel"/>
    <property type="match status" value="1"/>
</dbReference>
<organism evidence="4 5">
    <name type="scientific">Nocardia nova</name>
    <dbReference type="NCBI Taxonomy" id="37330"/>
    <lineage>
        <taxon>Bacteria</taxon>
        <taxon>Bacillati</taxon>
        <taxon>Actinomycetota</taxon>
        <taxon>Actinomycetes</taxon>
        <taxon>Mycobacteriales</taxon>
        <taxon>Nocardiaceae</taxon>
        <taxon>Nocardia</taxon>
    </lineage>
</organism>